<accession>A0A1C3IN75</accession>
<evidence type="ECO:0000313" key="3">
    <source>
        <dbReference type="EMBL" id="SBS62875.1"/>
    </source>
</evidence>
<dbReference type="Gene3D" id="2.50.20.10">
    <property type="entry name" value="Lipoprotein localisation LolA/LolB/LppX"/>
    <property type="match status" value="1"/>
</dbReference>
<name>A0A1C3IN75_9VIBR</name>
<dbReference type="Proteomes" id="UP000092876">
    <property type="component" value="Unassembled WGS sequence"/>
</dbReference>
<gene>
    <name evidence="3" type="ORF">VAT7223_01396</name>
</gene>
<evidence type="ECO:0000259" key="2">
    <source>
        <dbReference type="Pfam" id="PF17131"/>
    </source>
</evidence>
<reference evidence="4" key="1">
    <citation type="submission" date="2016-06" db="EMBL/GenBank/DDBJ databases">
        <authorList>
            <person name="Rodrigo-Torres Lidia"/>
            <person name="Arahal R.David."/>
        </authorList>
    </citation>
    <scope>NUCLEOTIDE SEQUENCE [LARGE SCALE GENOMIC DNA]</scope>
    <source>
        <strain evidence="4">CECT 7223</strain>
    </source>
</reference>
<dbReference type="PANTHER" id="PTHR37507:SF2">
    <property type="entry name" value="SPORULATION PROTEIN YDCC"/>
    <property type="match status" value="1"/>
</dbReference>
<dbReference type="EMBL" id="FLQP01000017">
    <property type="protein sequence ID" value="SBS62875.1"/>
    <property type="molecule type" value="Genomic_DNA"/>
</dbReference>
<dbReference type="InterPro" id="IPR033399">
    <property type="entry name" value="TP_0789-like"/>
</dbReference>
<organism evidence="3 4">
    <name type="scientific">Vibrio atlanticus</name>
    <dbReference type="NCBI Taxonomy" id="693153"/>
    <lineage>
        <taxon>Bacteria</taxon>
        <taxon>Pseudomonadati</taxon>
        <taxon>Pseudomonadota</taxon>
        <taxon>Gammaproteobacteria</taxon>
        <taxon>Vibrionales</taxon>
        <taxon>Vibrionaceae</taxon>
        <taxon>Vibrio</taxon>
    </lineage>
</organism>
<dbReference type="PANTHER" id="PTHR37507">
    <property type="entry name" value="SPORULATION PROTEIN YDCC"/>
    <property type="match status" value="1"/>
</dbReference>
<sequence>MKSVKQTFVTTLLTVSSLSVGTLTIGTFAAFPALADPAKGLEIAEQRKAVDMGWGDSVATMEMLLRNKQGESSTRLMRLKSLEVDDDGDKGLTIFDEPRDVKGTAFLNHSHITKSDDQWLYLPALKRVKRISSRNKSGPFMGSEFAYEDLSSFELGKYTFNYIEDAKIEGVDTFVLEQVPTDKNSGYTMQKVWLDQQYYRPVQVEFYDRKGALLKTLSFQDYKQYLNQYWRAHTMSMQNHQTGKSTVLTTTDLAFQTGLKDKDFQKNTLKRAK</sequence>
<proteinExistence type="predicted"/>
<evidence type="ECO:0000313" key="4">
    <source>
        <dbReference type="Proteomes" id="UP000092876"/>
    </source>
</evidence>
<dbReference type="CDD" id="cd16329">
    <property type="entry name" value="LolA_like"/>
    <property type="match status" value="1"/>
</dbReference>
<dbReference type="RefSeq" id="WP_065678705.1">
    <property type="nucleotide sequence ID" value="NZ_AP025460.1"/>
</dbReference>
<dbReference type="AlphaFoldDB" id="A0A1C3IN75"/>
<protein>
    <recommendedName>
        <fullName evidence="2">Uncharacterized protein TP-0789 domain-containing protein</fullName>
    </recommendedName>
</protein>
<feature type="signal peptide" evidence="1">
    <location>
        <begin position="1"/>
        <end position="35"/>
    </location>
</feature>
<dbReference type="Pfam" id="PF17131">
    <property type="entry name" value="LolA_like"/>
    <property type="match status" value="1"/>
</dbReference>
<dbReference type="InterPro" id="IPR052944">
    <property type="entry name" value="Sporulation_related"/>
</dbReference>
<feature type="domain" description="Uncharacterized protein TP-0789" evidence="2">
    <location>
        <begin position="89"/>
        <end position="271"/>
    </location>
</feature>
<evidence type="ECO:0000256" key="1">
    <source>
        <dbReference type="SAM" id="SignalP"/>
    </source>
</evidence>
<dbReference type="GeneID" id="94233177"/>
<feature type="chain" id="PRO_5008675679" description="Uncharacterized protein TP-0789 domain-containing protein" evidence="1">
    <location>
        <begin position="36"/>
        <end position="273"/>
    </location>
</feature>
<keyword evidence="1" id="KW-0732">Signal</keyword>